<sequence length="93" mass="10470">MGKKKLNHRGGELHLDTVAKKKKMLRLCGGPARLETPQEKGTQMEVPTKGEPMSDFRRPDDHSPNEELERLRTDLAAQGRKLWPKVRAVASGK</sequence>
<proteinExistence type="predicted"/>
<protein>
    <submittedName>
        <fullName evidence="2">Uncharacterized protein</fullName>
    </submittedName>
</protein>
<comment type="caution">
    <text evidence="2">The sequence shown here is derived from an EMBL/GenBank/DDBJ whole genome shotgun (WGS) entry which is preliminary data.</text>
</comment>
<gene>
    <name evidence="2" type="ORF">NDU88_003641</name>
</gene>
<dbReference type="EMBL" id="JANPWB010000008">
    <property type="protein sequence ID" value="KAJ1163178.1"/>
    <property type="molecule type" value="Genomic_DNA"/>
</dbReference>
<accession>A0AAV7SGH3</accession>
<keyword evidence="3" id="KW-1185">Reference proteome</keyword>
<evidence type="ECO:0000313" key="3">
    <source>
        <dbReference type="Proteomes" id="UP001066276"/>
    </source>
</evidence>
<dbReference type="Proteomes" id="UP001066276">
    <property type="component" value="Chromosome 4_2"/>
</dbReference>
<dbReference type="AlphaFoldDB" id="A0AAV7SGH3"/>
<feature type="compositionally biased region" description="Basic and acidic residues" evidence="1">
    <location>
        <begin position="52"/>
        <end position="65"/>
    </location>
</feature>
<organism evidence="2 3">
    <name type="scientific">Pleurodeles waltl</name>
    <name type="common">Iberian ribbed newt</name>
    <dbReference type="NCBI Taxonomy" id="8319"/>
    <lineage>
        <taxon>Eukaryota</taxon>
        <taxon>Metazoa</taxon>
        <taxon>Chordata</taxon>
        <taxon>Craniata</taxon>
        <taxon>Vertebrata</taxon>
        <taxon>Euteleostomi</taxon>
        <taxon>Amphibia</taxon>
        <taxon>Batrachia</taxon>
        <taxon>Caudata</taxon>
        <taxon>Salamandroidea</taxon>
        <taxon>Salamandridae</taxon>
        <taxon>Pleurodelinae</taxon>
        <taxon>Pleurodeles</taxon>
    </lineage>
</organism>
<feature type="region of interest" description="Disordered" evidence="1">
    <location>
        <begin position="30"/>
        <end position="65"/>
    </location>
</feature>
<evidence type="ECO:0000256" key="1">
    <source>
        <dbReference type="SAM" id="MobiDB-lite"/>
    </source>
</evidence>
<evidence type="ECO:0000313" key="2">
    <source>
        <dbReference type="EMBL" id="KAJ1163178.1"/>
    </source>
</evidence>
<reference evidence="2" key="1">
    <citation type="journal article" date="2022" name="bioRxiv">
        <title>Sequencing and chromosome-scale assembly of the giantPleurodeles waltlgenome.</title>
        <authorList>
            <person name="Brown T."/>
            <person name="Elewa A."/>
            <person name="Iarovenko S."/>
            <person name="Subramanian E."/>
            <person name="Araus A.J."/>
            <person name="Petzold A."/>
            <person name="Susuki M."/>
            <person name="Suzuki K.-i.T."/>
            <person name="Hayashi T."/>
            <person name="Toyoda A."/>
            <person name="Oliveira C."/>
            <person name="Osipova E."/>
            <person name="Leigh N.D."/>
            <person name="Simon A."/>
            <person name="Yun M.H."/>
        </authorList>
    </citation>
    <scope>NUCLEOTIDE SEQUENCE</scope>
    <source>
        <strain evidence="2">20211129_DDA</strain>
        <tissue evidence="2">Liver</tissue>
    </source>
</reference>
<name>A0AAV7SGH3_PLEWA</name>